<organism evidence="9 10">
    <name type="scientific">Pseudocercospora eumusae</name>
    <dbReference type="NCBI Taxonomy" id="321146"/>
    <lineage>
        <taxon>Eukaryota</taxon>
        <taxon>Fungi</taxon>
        <taxon>Dikarya</taxon>
        <taxon>Ascomycota</taxon>
        <taxon>Pezizomycotina</taxon>
        <taxon>Dothideomycetes</taxon>
        <taxon>Dothideomycetidae</taxon>
        <taxon>Mycosphaerellales</taxon>
        <taxon>Mycosphaerellaceae</taxon>
        <taxon>Pseudocercospora</taxon>
    </lineage>
</organism>
<dbReference type="GO" id="GO:0003735">
    <property type="term" value="F:structural constituent of ribosome"/>
    <property type="evidence" value="ECO:0007669"/>
    <property type="project" value="InterPro"/>
</dbReference>
<comment type="similarity">
    <text evidence="1">Belongs to the universal ribosomal protein uS10 family.</text>
</comment>
<evidence type="ECO:0000313" key="9">
    <source>
        <dbReference type="EMBL" id="KXS99155.1"/>
    </source>
</evidence>
<dbReference type="HAMAP" id="MF_00508">
    <property type="entry name" value="Ribosomal_uS10"/>
    <property type="match status" value="1"/>
</dbReference>
<dbReference type="PANTHER" id="PTHR11700">
    <property type="entry name" value="30S RIBOSOMAL PROTEIN S10 FAMILY MEMBER"/>
    <property type="match status" value="1"/>
</dbReference>
<dbReference type="STRING" id="321146.A0A139H9N4"/>
<evidence type="ECO:0000256" key="4">
    <source>
        <dbReference type="ARBA" id="ARBA00035261"/>
    </source>
</evidence>
<keyword evidence="3" id="KW-0687">Ribonucleoprotein</keyword>
<dbReference type="GO" id="GO:0005840">
    <property type="term" value="C:ribosome"/>
    <property type="evidence" value="ECO:0007669"/>
    <property type="project" value="UniProtKB-KW"/>
</dbReference>
<protein>
    <recommendedName>
        <fullName evidence="4">Small ribosomal subunit protein uS10m</fullName>
    </recommendedName>
    <alternativeName>
        <fullName evidence="5">37S ribosomal protein S10, mitochondrial</fullName>
    </alternativeName>
    <alternativeName>
        <fullName evidence="6">Mitochondrial ribosomal small subunit protein 10</fullName>
    </alternativeName>
</protein>
<feature type="region of interest" description="Disordered" evidence="7">
    <location>
        <begin position="267"/>
        <end position="286"/>
    </location>
</feature>
<dbReference type="GO" id="GO:1990904">
    <property type="term" value="C:ribonucleoprotein complex"/>
    <property type="evidence" value="ECO:0007669"/>
    <property type="project" value="UniProtKB-KW"/>
</dbReference>
<reference evidence="9 10" key="1">
    <citation type="submission" date="2015-07" db="EMBL/GenBank/DDBJ databases">
        <title>Comparative genomics of the Sigatoka disease complex on banana suggests a link between parallel evolutionary changes in Pseudocercospora fijiensis and Pseudocercospora eumusae and increased virulence on the banana host.</title>
        <authorList>
            <person name="Chang T.-C."/>
            <person name="Salvucci A."/>
            <person name="Crous P.W."/>
            <person name="Stergiopoulos I."/>
        </authorList>
    </citation>
    <scope>NUCLEOTIDE SEQUENCE [LARGE SCALE GENOMIC DNA]</scope>
    <source>
        <strain evidence="9 10">CBS 114824</strain>
    </source>
</reference>
<dbReference type="AlphaFoldDB" id="A0A139H9N4"/>
<evidence type="ECO:0000256" key="5">
    <source>
        <dbReference type="ARBA" id="ARBA00042916"/>
    </source>
</evidence>
<name>A0A139H9N4_9PEZI</name>
<dbReference type="GO" id="GO:0006412">
    <property type="term" value="P:translation"/>
    <property type="evidence" value="ECO:0007669"/>
    <property type="project" value="InterPro"/>
</dbReference>
<dbReference type="Proteomes" id="UP000070133">
    <property type="component" value="Unassembled WGS sequence"/>
</dbReference>
<keyword evidence="10" id="KW-1185">Reference proteome</keyword>
<dbReference type="InterPro" id="IPR027486">
    <property type="entry name" value="Ribosomal_uS10_dom"/>
</dbReference>
<evidence type="ECO:0000256" key="2">
    <source>
        <dbReference type="ARBA" id="ARBA00022980"/>
    </source>
</evidence>
<comment type="caution">
    <text evidence="9">The sequence shown here is derived from an EMBL/GenBank/DDBJ whole genome shotgun (WGS) entry which is preliminary data.</text>
</comment>
<gene>
    <name evidence="9" type="ORF">AC578_9803</name>
</gene>
<proteinExistence type="inferred from homology"/>
<dbReference type="Gene3D" id="3.30.70.600">
    <property type="entry name" value="Ribosomal protein S10 domain"/>
    <property type="match status" value="1"/>
</dbReference>
<dbReference type="OrthoDB" id="366214at2759"/>
<feature type="compositionally biased region" description="Basic and acidic residues" evidence="7">
    <location>
        <begin position="276"/>
        <end position="286"/>
    </location>
</feature>
<dbReference type="Pfam" id="PF00338">
    <property type="entry name" value="Ribosomal_S10"/>
    <property type="match status" value="1"/>
</dbReference>
<evidence type="ECO:0000256" key="6">
    <source>
        <dbReference type="ARBA" id="ARBA00078476"/>
    </source>
</evidence>
<evidence type="ECO:0000259" key="8">
    <source>
        <dbReference type="SMART" id="SM01403"/>
    </source>
</evidence>
<dbReference type="EMBL" id="LFZN01000098">
    <property type="protein sequence ID" value="KXS99155.1"/>
    <property type="molecule type" value="Genomic_DNA"/>
</dbReference>
<sequence>MATPSYARSLASSVKRLRLSSTAIPASQCQTRCIQQSSRPAASVSPSLETKLGNLRLPKAVQATYLNPLKRSREKGYRDPACELHLHSYSVRNLEMFADFAVRAAYFLHLHARGPSPLPRKTERWTVPKSNFVHKKSQENFERITMKRKITILNGHPDTVAIWLAYLRRHQYYGIGMKANIYEHGDLNAAQDLDKEAERLGKILGEKKLLPEPSKREEMHGPMNTTSVIDESFKAQWGAYAAMGGAPSAASASQRIDMIKLPPPGAKKAVGYSRARGHEKAVYKSQ</sequence>
<keyword evidence="2" id="KW-0689">Ribosomal protein</keyword>
<feature type="domain" description="Small ribosomal subunit protein uS10" evidence="8">
    <location>
        <begin position="83"/>
        <end position="180"/>
    </location>
</feature>
<accession>A0A139H9N4</accession>
<dbReference type="InterPro" id="IPR001848">
    <property type="entry name" value="Ribosomal_uS10"/>
</dbReference>
<evidence type="ECO:0000313" key="10">
    <source>
        <dbReference type="Proteomes" id="UP000070133"/>
    </source>
</evidence>
<dbReference type="InterPro" id="IPR036838">
    <property type="entry name" value="Ribosomal_uS10_dom_sf"/>
</dbReference>
<dbReference type="SMART" id="SM01403">
    <property type="entry name" value="Ribosomal_S10"/>
    <property type="match status" value="1"/>
</dbReference>
<evidence type="ECO:0000256" key="3">
    <source>
        <dbReference type="ARBA" id="ARBA00023274"/>
    </source>
</evidence>
<evidence type="ECO:0000256" key="1">
    <source>
        <dbReference type="ARBA" id="ARBA00007102"/>
    </source>
</evidence>
<evidence type="ECO:0000256" key="7">
    <source>
        <dbReference type="SAM" id="MobiDB-lite"/>
    </source>
</evidence>
<dbReference type="SUPFAM" id="SSF54999">
    <property type="entry name" value="Ribosomal protein S10"/>
    <property type="match status" value="1"/>
</dbReference>
<dbReference type="FunFam" id="3.30.70.600:FF:000003">
    <property type="entry name" value="30S ribosomal protein S10"/>
    <property type="match status" value="1"/>
</dbReference>